<dbReference type="EMBL" id="UINC01225525">
    <property type="protein sequence ID" value="SVE55637.1"/>
    <property type="molecule type" value="Genomic_DNA"/>
</dbReference>
<name>A0A383EFL7_9ZZZZ</name>
<dbReference type="AlphaFoldDB" id="A0A383EFL7"/>
<sequence length="25" mass="2883">TDHPTTRQIMVVKMLQSSQGELRNI</sequence>
<protein>
    <submittedName>
        <fullName evidence="1">Uncharacterized protein</fullName>
    </submittedName>
</protein>
<reference evidence="1" key="1">
    <citation type="submission" date="2018-05" db="EMBL/GenBank/DDBJ databases">
        <authorList>
            <person name="Lanie J.A."/>
            <person name="Ng W.-L."/>
            <person name="Kazmierczak K.M."/>
            <person name="Andrzejewski T.M."/>
            <person name="Davidsen T.M."/>
            <person name="Wayne K.J."/>
            <person name="Tettelin H."/>
            <person name="Glass J.I."/>
            <person name="Rusch D."/>
            <person name="Podicherti R."/>
            <person name="Tsui H.-C.T."/>
            <person name="Winkler M.E."/>
        </authorList>
    </citation>
    <scope>NUCLEOTIDE SEQUENCE</scope>
</reference>
<feature type="non-terminal residue" evidence="1">
    <location>
        <position position="25"/>
    </location>
</feature>
<accession>A0A383EFL7</accession>
<proteinExistence type="predicted"/>
<evidence type="ECO:0000313" key="1">
    <source>
        <dbReference type="EMBL" id="SVE55637.1"/>
    </source>
</evidence>
<feature type="non-terminal residue" evidence="1">
    <location>
        <position position="1"/>
    </location>
</feature>
<gene>
    <name evidence="1" type="ORF">METZ01_LOCUS508491</name>
</gene>
<organism evidence="1">
    <name type="scientific">marine metagenome</name>
    <dbReference type="NCBI Taxonomy" id="408172"/>
    <lineage>
        <taxon>unclassified sequences</taxon>
        <taxon>metagenomes</taxon>
        <taxon>ecological metagenomes</taxon>
    </lineage>
</organism>